<dbReference type="Proteomes" id="UP000321393">
    <property type="component" value="Unassembled WGS sequence"/>
</dbReference>
<gene>
    <name evidence="2" type="ORF">E5676_scaffold600G001290</name>
    <name evidence="1" type="ORF">E6C27_scaffold61G001340</name>
</gene>
<evidence type="ECO:0000313" key="4">
    <source>
        <dbReference type="Proteomes" id="UP000321947"/>
    </source>
</evidence>
<protein>
    <submittedName>
        <fullName evidence="1">Protein root UVB sensitive 1</fullName>
    </submittedName>
</protein>
<sequence length="115" mass="12910">MLKESASPVDMLKAVFHVNYLHWLERNAGITARSASNDCRPGGRLQMSLEYVEREFKHVKYDGELADVELSTKLIVFNLLTLTAKIAMTTDNLQLEALVPLVPPMNSSETQEKCS</sequence>
<evidence type="ECO:0000313" key="3">
    <source>
        <dbReference type="Proteomes" id="UP000321393"/>
    </source>
</evidence>
<evidence type="ECO:0000313" key="2">
    <source>
        <dbReference type="EMBL" id="TYK28306.1"/>
    </source>
</evidence>
<name>A0A5A7U4G6_CUCMM</name>
<comment type="caution">
    <text evidence="1">The sequence shown here is derived from an EMBL/GenBank/DDBJ whole genome shotgun (WGS) entry which is preliminary data.</text>
</comment>
<dbReference type="STRING" id="1194695.A0A5A7U4G6"/>
<evidence type="ECO:0000313" key="1">
    <source>
        <dbReference type="EMBL" id="KAA0048515.1"/>
    </source>
</evidence>
<proteinExistence type="predicted"/>
<accession>A0A5A7U4G6</accession>
<organism evidence="1 3">
    <name type="scientific">Cucumis melo var. makuwa</name>
    <name type="common">Oriental melon</name>
    <dbReference type="NCBI Taxonomy" id="1194695"/>
    <lineage>
        <taxon>Eukaryota</taxon>
        <taxon>Viridiplantae</taxon>
        <taxon>Streptophyta</taxon>
        <taxon>Embryophyta</taxon>
        <taxon>Tracheophyta</taxon>
        <taxon>Spermatophyta</taxon>
        <taxon>Magnoliopsida</taxon>
        <taxon>eudicotyledons</taxon>
        <taxon>Gunneridae</taxon>
        <taxon>Pentapetalae</taxon>
        <taxon>rosids</taxon>
        <taxon>fabids</taxon>
        <taxon>Cucurbitales</taxon>
        <taxon>Cucurbitaceae</taxon>
        <taxon>Benincaseae</taxon>
        <taxon>Cucumis</taxon>
    </lineage>
</organism>
<dbReference type="OrthoDB" id="364779at2759"/>
<dbReference type="Proteomes" id="UP000321947">
    <property type="component" value="Unassembled WGS sequence"/>
</dbReference>
<dbReference type="EMBL" id="SSTE01012822">
    <property type="protein sequence ID" value="KAA0048515.1"/>
    <property type="molecule type" value="Genomic_DNA"/>
</dbReference>
<dbReference type="EMBL" id="SSTD01002133">
    <property type="protein sequence ID" value="TYK28306.1"/>
    <property type="molecule type" value="Genomic_DNA"/>
</dbReference>
<reference evidence="3 4" key="1">
    <citation type="submission" date="2019-08" db="EMBL/GenBank/DDBJ databases">
        <title>Draft genome sequences of two oriental melons (Cucumis melo L. var makuwa).</title>
        <authorList>
            <person name="Kwon S.-Y."/>
        </authorList>
    </citation>
    <scope>NUCLEOTIDE SEQUENCE [LARGE SCALE GENOMIC DNA]</scope>
    <source>
        <strain evidence="4">cv. Chang Bougi</strain>
        <strain evidence="3">cv. SW 3</strain>
        <tissue evidence="1">Leaf</tissue>
    </source>
</reference>
<dbReference type="AlphaFoldDB" id="A0A5A7U4G6"/>